<dbReference type="PROSITE" id="PS50949">
    <property type="entry name" value="HTH_GNTR"/>
    <property type="match status" value="1"/>
</dbReference>
<dbReference type="CDD" id="cd00609">
    <property type="entry name" value="AAT_like"/>
    <property type="match status" value="1"/>
</dbReference>
<comment type="similarity">
    <text evidence="1">In the C-terminal section; belongs to the class-I pyridoxal-phosphate-dependent aminotransferase family.</text>
</comment>
<keyword evidence="5" id="KW-0804">Transcription</keyword>
<dbReference type="GO" id="GO:0008483">
    <property type="term" value="F:transaminase activity"/>
    <property type="evidence" value="ECO:0007669"/>
    <property type="project" value="UniProtKB-KW"/>
</dbReference>
<dbReference type="SMART" id="SM00345">
    <property type="entry name" value="HTH_GNTR"/>
    <property type="match status" value="1"/>
</dbReference>
<dbReference type="Gene3D" id="1.10.10.10">
    <property type="entry name" value="Winged helix-like DNA-binding domain superfamily/Winged helix DNA-binding domain"/>
    <property type="match status" value="1"/>
</dbReference>
<dbReference type="Proteomes" id="UP000727506">
    <property type="component" value="Unassembled WGS sequence"/>
</dbReference>
<comment type="caution">
    <text evidence="7">The sequence shown here is derived from an EMBL/GenBank/DDBJ whole genome shotgun (WGS) entry which is preliminary data.</text>
</comment>
<dbReference type="PANTHER" id="PTHR46577">
    <property type="entry name" value="HTH-TYPE TRANSCRIPTIONAL REGULATORY PROTEIN GABR"/>
    <property type="match status" value="1"/>
</dbReference>
<evidence type="ECO:0000256" key="5">
    <source>
        <dbReference type="ARBA" id="ARBA00023163"/>
    </source>
</evidence>
<dbReference type="GO" id="GO:0003677">
    <property type="term" value="F:DNA binding"/>
    <property type="evidence" value="ECO:0007669"/>
    <property type="project" value="UniProtKB-KW"/>
</dbReference>
<dbReference type="InterPro" id="IPR015424">
    <property type="entry name" value="PyrdxlP-dep_Trfase"/>
</dbReference>
<dbReference type="Gene3D" id="3.40.640.10">
    <property type="entry name" value="Type I PLP-dependent aspartate aminotransferase-like (Major domain)"/>
    <property type="match status" value="1"/>
</dbReference>
<evidence type="ECO:0000313" key="8">
    <source>
        <dbReference type="Proteomes" id="UP000727506"/>
    </source>
</evidence>
<dbReference type="EMBL" id="JAGZSV010000007">
    <property type="protein sequence ID" value="MBS6940050.1"/>
    <property type="molecule type" value="Genomic_DNA"/>
</dbReference>
<keyword evidence="2" id="KW-0663">Pyridoxal phosphate</keyword>
<dbReference type="InterPro" id="IPR036390">
    <property type="entry name" value="WH_DNA-bd_sf"/>
</dbReference>
<sequence length="522" mass="57485">MFIITIDKSSAVTLQRQLLDACRKEIATGAIPAGSKLPALRKLADELGISRNTVEAAYRQLVQEGYVRSKPGSGYVVEELDIDEMLAAWGKDLHEHAESGTQGDTTGAADGLEPLCAPYPIRYDFAYGDLAEGSFPSDIWRRLTTEALFGENAQAADTYGPEQGDACLREAIARRLVSALGAPCRAERIVVQPGTQASLAKLLGLFDAASDAVAFENPGFYGARIVFERLGFETVALPVDEQGNWDIASLEKSRPRLIFVTPSSQFPTGKTMPLSTRQQLIRWATRNDAYIIEDGYCHEFRYNAMPLPALLSIDASGRVVHMGTFSKVLSPAIRMSYLVLPPKLLAAWRTRYEGFRNEVPWITQAAMSLLIEQGHWDRLVKRAQTRNKRKHAALVGALEKHGSNRVEVMHGNAGLHLLVRTRDDRGQEALVEAAAQEGVRVYGTRRSWMTQEAPWSDAVLIGFSRITEDDIEAGVRALMRAWFEKPASQERQGGNDAPAPCAPIARFNRARGATAYPAGLLF</sequence>
<accession>A0A943YUV0</accession>
<dbReference type="InterPro" id="IPR015421">
    <property type="entry name" value="PyrdxlP-dep_Trfase_major"/>
</dbReference>
<dbReference type="GO" id="GO:0003700">
    <property type="term" value="F:DNA-binding transcription factor activity"/>
    <property type="evidence" value="ECO:0007669"/>
    <property type="project" value="InterPro"/>
</dbReference>
<dbReference type="Pfam" id="PF00392">
    <property type="entry name" value="GntR"/>
    <property type="match status" value="1"/>
</dbReference>
<reference evidence="7" key="1">
    <citation type="submission" date="2021-02" db="EMBL/GenBank/DDBJ databases">
        <title>Infant gut strain persistence is associated with maternal origin, phylogeny, and functional potential including surface adhesion and iron acquisition.</title>
        <authorList>
            <person name="Lou Y.C."/>
        </authorList>
    </citation>
    <scope>NUCLEOTIDE SEQUENCE</scope>
    <source>
        <strain evidence="7">L2_039_000G1_dasL2_039_000G1_concoct_11</strain>
    </source>
</reference>
<dbReference type="SUPFAM" id="SSF53383">
    <property type="entry name" value="PLP-dependent transferases"/>
    <property type="match status" value="1"/>
</dbReference>
<evidence type="ECO:0000256" key="4">
    <source>
        <dbReference type="ARBA" id="ARBA00023125"/>
    </source>
</evidence>
<organism evidence="7 8">
    <name type="scientific">Slackia piriformis</name>
    <dbReference type="NCBI Taxonomy" id="626934"/>
    <lineage>
        <taxon>Bacteria</taxon>
        <taxon>Bacillati</taxon>
        <taxon>Actinomycetota</taxon>
        <taxon>Coriobacteriia</taxon>
        <taxon>Eggerthellales</taxon>
        <taxon>Eggerthellaceae</taxon>
        <taxon>Slackia</taxon>
    </lineage>
</organism>
<feature type="domain" description="HTH gntR-type" evidence="6">
    <location>
        <begin position="12"/>
        <end position="80"/>
    </location>
</feature>
<dbReference type="GO" id="GO:0030170">
    <property type="term" value="F:pyridoxal phosphate binding"/>
    <property type="evidence" value="ECO:0007669"/>
    <property type="project" value="InterPro"/>
</dbReference>
<evidence type="ECO:0000256" key="3">
    <source>
        <dbReference type="ARBA" id="ARBA00023015"/>
    </source>
</evidence>
<dbReference type="Pfam" id="PF00155">
    <property type="entry name" value="Aminotran_1_2"/>
    <property type="match status" value="1"/>
</dbReference>
<evidence type="ECO:0000256" key="2">
    <source>
        <dbReference type="ARBA" id="ARBA00022898"/>
    </source>
</evidence>
<dbReference type="InterPro" id="IPR004839">
    <property type="entry name" value="Aminotransferase_I/II_large"/>
</dbReference>
<dbReference type="CDD" id="cd07377">
    <property type="entry name" value="WHTH_GntR"/>
    <property type="match status" value="1"/>
</dbReference>
<dbReference type="AlphaFoldDB" id="A0A943YUV0"/>
<proteinExistence type="inferred from homology"/>
<keyword evidence="3" id="KW-0805">Transcription regulation</keyword>
<evidence type="ECO:0000256" key="1">
    <source>
        <dbReference type="ARBA" id="ARBA00005384"/>
    </source>
</evidence>
<dbReference type="PRINTS" id="PR00035">
    <property type="entry name" value="HTHGNTR"/>
</dbReference>
<dbReference type="SUPFAM" id="SSF46785">
    <property type="entry name" value="Winged helix' DNA-binding domain"/>
    <property type="match status" value="1"/>
</dbReference>
<dbReference type="InterPro" id="IPR036388">
    <property type="entry name" value="WH-like_DNA-bd_sf"/>
</dbReference>
<dbReference type="InterPro" id="IPR051446">
    <property type="entry name" value="HTH_trans_reg/aminotransferase"/>
</dbReference>
<name>A0A943YUV0_9ACTN</name>
<dbReference type="PANTHER" id="PTHR46577:SF1">
    <property type="entry name" value="HTH-TYPE TRANSCRIPTIONAL REGULATORY PROTEIN GABR"/>
    <property type="match status" value="1"/>
</dbReference>
<gene>
    <name evidence="7" type="ORF">KH142_00920</name>
</gene>
<keyword evidence="4" id="KW-0238">DNA-binding</keyword>
<evidence type="ECO:0000313" key="7">
    <source>
        <dbReference type="EMBL" id="MBS6940050.1"/>
    </source>
</evidence>
<keyword evidence="7" id="KW-0032">Aminotransferase</keyword>
<evidence type="ECO:0000259" key="6">
    <source>
        <dbReference type="PROSITE" id="PS50949"/>
    </source>
</evidence>
<keyword evidence="7" id="KW-0808">Transferase</keyword>
<dbReference type="InterPro" id="IPR000524">
    <property type="entry name" value="Tscrpt_reg_HTH_GntR"/>
</dbReference>
<protein>
    <submittedName>
        <fullName evidence="7">PLP-dependent aminotransferase family protein</fullName>
    </submittedName>
</protein>